<keyword evidence="5 12" id="KW-0032">Aminotransferase</keyword>
<dbReference type="Pfam" id="PF00155">
    <property type="entry name" value="Aminotran_1_2"/>
    <property type="match status" value="1"/>
</dbReference>
<dbReference type="GO" id="GO:0008483">
    <property type="term" value="F:transaminase activity"/>
    <property type="evidence" value="ECO:0007669"/>
    <property type="project" value="UniProtKB-KW"/>
</dbReference>
<proteinExistence type="inferred from homology"/>
<dbReference type="GO" id="GO:0003700">
    <property type="term" value="F:DNA-binding transcription factor activity"/>
    <property type="evidence" value="ECO:0007669"/>
    <property type="project" value="InterPro"/>
</dbReference>
<dbReference type="PANTHER" id="PTHR46577">
    <property type="entry name" value="HTH-TYPE TRANSCRIPTIONAL REGULATORY PROTEIN GABR"/>
    <property type="match status" value="1"/>
</dbReference>
<dbReference type="InterPro" id="IPR000524">
    <property type="entry name" value="Tscrpt_reg_HTH_GntR"/>
</dbReference>
<evidence type="ECO:0000256" key="8">
    <source>
        <dbReference type="ARBA" id="ARBA00023015"/>
    </source>
</evidence>
<accession>A0A5R9G879</accession>
<evidence type="ECO:0000313" key="12">
    <source>
        <dbReference type="EMBL" id="TLS48953.1"/>
    </source>
</evidence>
<evidence type="ECO:0000256" key="1">
    <source>
        <dbReference type="ARBA" id="ARBA00001933"/>
    </source>
</evidence>
<dbReference type="InterPro" id="IPR015421">
    <property type="entry name" value="PyrdxlP-dep_Trfase_major"/>
</dbReference>
<organism evidence="12 13">
    <name type="scientific">Paenibacillus antri</name>
    <dbReference type="NCBI Taxonomy" id="2582848"/>
    <lineage>
        <taxon>Bacteria</taxon>
        <taxon>Bacillati</taxon>
        <taxon>Bacillota</taxon>
        <taxon>Bacilli</taxon>
        <taxon>Bacillales</taxon>
        <taxon>Paenibacillaceae</taxon>
        <taxon>Paenibacillus</taxon>
    </lineage>
</organism>
<sequence>MHIELNRRAGVPLAEQIARAFEARIASGLLSPGEKLPSVRALARLLGVSLVTASKGYAALEASGAIRCVQGKGCFVSRTKTAAAKAATASLDGEDAAAHAAADPYAWQHAVPDYLPRAQLWHHYQNVPATHQLHLSAIQRELLPSRDIMKQIQSLMSEDHALLTAYGSFQGDDDLRGAIARLLGKAGVRTSAADLLVTSGAQQGIDLVARTFVGPGDVVVVEAPTYNGAIDVFASRGARIVSVPMDGDGMDVDRLARVCDRARPKLVYTVPTYHNPTGTTMSAARRKRLYELAAAIDCLVVEDDPYSDMYFDRPPPPAIKSFDRTGHIVYIKSYSKLLSPGCRIAAVAASGTVLSRLVAAKTAADLGSPLLTQKAIYAYLASDRFAAYARSIRATLAERCALAESLLRRHAPKGARWTSPQGGLHLWVALPDGCDDRELTLAAQREDIAVLPGSVCYAADASHRYVRLCFSYMPEDSLAFSLARLGRLMRETRAT</sequence>
<dbReference type="Gene3D" id="3.90.1150.10">
    <property type="entry name" value="Aspartate Aminotransferase, domain 1"/>
    <property type="match status" value="1"/>
</dbReference>
<evidence type="ECO:0000256" key="2">
    <source>
        <dbReference type="ARBA" id="ARBA00005384"/>
    </source>
</evidence>
<dbReference type="SMART" id="SM00345">
    <property type="entry name" value="HTH_GNTR"/>
    <property type="match status" value="1"/>
</dbReference>
<evidence type="ECO:0000256" key="7">
    <source>
        <dbReference type="ARBA" id="ARBA00022898"/>
    </source>
</evidence>
<keyword evidence="8" id="KW-0805">Transcription regulation</keyword>
<feature type="domain" description="HTH gntR-type" evidence="11">
    <location>
        <begin position="11"/>
        <end position="79"/>
    </location>
</feature>
<dbReference type="Gene3D" id="1.10.10.10">
    <property type="entry name" value="Winged helix-like DNA-binding domain superfamily/Winged helix DNA-binding domain"/>
    <property type="match status" value="1"/>
</dbReference>
<dbReference type="OrthoDB" id="9802601at2"/>
<dbReference type="InterPro" id="IPR036390">
    <property type="entry name" value="WH_DNA-bd_sf"/>
</dbReference>
<dbReference type="AlphaFoldDB" id="A0A5R9G879"/>
<dbReference type="SUPFAM" id="SSF53383">
    <property type="entry name" value="PLP-dependent transferases"/>
    <property type="match status" value="1"/>
</dbReference>
<dbReference type="Gene3D" id="3.40.640.10">
    <property type="entry name" value="Type I PLP-dependent aspartate aminotransferase-like (Major domain)"/>
    <property type="match status" value="1"/>
</dbReference>
<gene>
    <name evidence="12" type="ORF">FE782_27835</name>
</gene>
<evidence type="ECO:0000259" key="11">
    <source>
        <dbReference type="PROSITE" id="PS50949"/>
    </source>
</evidence>
<dbReference type="RefSeq" id="WP_138197628.1">
    <property type="nucleotide sequence ID" value="NZ_VCIW01000026.1"/>
</dbReference>
<evidence type="ECO:0000256" key="10">
    <source>
        <dbReference type="ARBA" id="ARBA00023163"/>
    </source>
</evidence>
<dbReference type="PANTHER" id="PTHR46577:SF2">
    <property type="entry name" value="TRANSCRIPTIONAL REGULATORY PROTEIN"/>
    <property type="match status" value="1"/>
</dbReference>
<protein>
    <submittedName>
        <fullName evidence="12">PLP-dependent aminotransferase family protein</fullName>
    </submittedName>
</protein>
<keyword evidence="7" id="KW-0663">Pyridoxal phosphate</keyword>
<comment type="cofactor">
    <cofactor evidence="1">
        <name>pyridoxal 5'-phosphate</name>
        <dbReference type="ChEBI" id="CHEBI:597326"/>
    </cofactor>
</comment>
<dbReference type="CDD" id="cd00609">
    <property type="entry name" value="AAT_like"/>
    <property type="match status" value="1"/>
</dbReference>
<keyword evidence="9" id="KW-0238">DNA-binding</keyword>
<dbReference type="Proteomes" id="UP000309676">
    <property type="component" value="Unassembled WGS sequence"/>
</dbReference>
<dbReference type="Pfam" id="PF00392">
    <property type="entry name" value="GntR"/>
    <property type="match status" value="1"/>
</dbReference>
<comment type="similarity">
    <text evidence="3">Belongs to the class-I pyridoxal-phosphate-dependent aminotransferase family.</text>
</comment>
<keyword evidence="13" id="KW-1185">Reference proteome</keyword>
<dbReference type="GO" id="GO:0003677">
    <property type="term" value="F:DNA binding"/>
    <property type="evidence" value="ECO:0007669"/>
    <property type="project" value="UniProtKB-KW"/>
</dbReference>
<dbReference type="GO" id="GO:0030170">
    <property type="term" value="F:pyridoxal phosphate binding"/>
    <property type="evidence" value="ECO:0007669"/>
    <property type="project" value="InterPro"/>
</dbReference>
<dbReference type="SUPFAM" id="SSF46785">
    <property type="entry name" value="Winged helix' DNA-binding domain"/>
    <property type="match status" value="1"/>
</dbReference>
<dbReference type="EMBL" id="VCIW01000026">
    <property type="protein sequence ID" value="TLS48953.1"/>
    <property type="molecule type" value="Genomic_DNA"/>
</dbReference>
<evidence type="ECO:0000256" key="3">
    <source>
        <dbReference type="ARBA" id="ARBA00007441"/>
    </source>
</evidence>
<dbReference type="InterPro" id="IPR015422">
    <property type="entry name" value="PyrdxlP-dep_Trfase_small"/>
</dbReference>
<keyword evidence="10" id="KW-0804">Transcription</keyword>
<dbReference type="CDD" id="cd07377">
    <property type="entry name" value="WHTH_GntR"/>
    <property type="match status" value="1"/>
</dbReference>
<evidence type="ECO:0000313" key="13">
    <source>
        <dbReference type="Proteomes" id="UP000309676"/>
    </source>
</evidence>
<dbReference type="FunFam" id="3.40.640.10:FF:000053">
    <property type="entry name" value="Aminotransferase, class I"/>
    <property type="match status" value="1"/>
</dbReference>
<evidence type="ECO:0000256" key="4">
    <source>
        <dbReference type="ARBA" id="ARBA00011738"/>
    </source>
</evidence>
<comment type="caution">
    <text evidence="12">The sequence shown here is derived from an EMBL/GenBank/DDBJ whole genome shotgun (WGS) entry which is preliminary data.</text>
</comment>
<dbReference type="InterPro" id="IPR036388">
    <property type="entry name" value="WH-like_DNA-bd_sf"/>
</dbReference>
<evidence type="ECO:0000256" key="5">
    <source>
        <dbReference type="ARBA" id="ARBA00022576"/>
    </source>
</evidence>
<comment type="similarity">
    <text evidence="2">In the C-terminal section; belongs to the class-I pyridoxal-phosphate-dependent aminotransferase family.</text>
</comment>
<evidence type="ECO:0000256" key="6">
    <source>
        <dbReference type="ARBA" id="ARBA00022679"/>
    </source>
</evidence>
<dbReference type="InterPro" id="IPR015424">
    <property type="entry name" value="PyrdxlP-dep_Trfase"/>
</dbReference>
<dbReference type="InterPro" id="IPR051446">
    <property type="entry name" value="HTH_trans_reg/aminotransferase"/>
</dbReference>
<keyword evidence="6 12" id="KW-0808">Transferase</keyword>
<dbReference type="PROSITE" id="PS50949">
    <property type="entry name" value="HTH_GNTR"/>
    <property type="match status" value="1"/>
</dbReference>
<reference evidence="12 13" key="1">
    <citation type="submission" date="2019-05" db="EMBL/GenBank/DDBJ databases">
        <authorList>
            <person name="Narsing Rao M.P."/>
            <person name="Li W.J."/>
        </authorList>
    </citation>
    <scope>NUCLEOTIDE SEQUENCE [LARGE SCALE GENOMIC DNA]</scope>
    <source>
        <strain evidence="12 13">SYSU_K30003</strain>
    </source>
</reference>
<evidence type="ECO:0000256" key="9">
    <source>
        <dbReference type="ARBA" id="ARBA00023125"/>
    </source>
</evidence>
<dbReference type="InterPro" id="IPR004839">
    <property type="entry name" value="Aminotransferase_I/II_large"/>
</dbReference>
<comment type="subunit">
    <text evidence="4">Homodimer.</text>
</comment>
<name>A0A5R9G879_9BACL</name>